<comment type="caution">
    <text evidence="2">The sequence shown here is derived from an EMBL/GenBank/DDBJ whole genome shotgun (WGS) entry which is preliminary data.</text>
</comment>
<dbReference type="EMBL" id="MAEL01000054">
    <property type="protein sequence ID" value="KAF1302142.1"/>
    <property type="molecule type" value="Genomic_DNA"/>
</dbReference>
<feature type="chain" id="PRO_5047365773" description="Alpha/beta hydrolase" evidence="1">
    <location>
        <begin position="19"/>
        <end position="280"/>
    </location>
</feature>
<keyword evidence="3" id="KW-1185">Reference proteome</keyword>
<dbReference type="InterPro" id="IPR029058">
    <property type="entry name" value="AB_hydrolase_fold"/>
</dbReference>
<evidence type="ECO:0000313" key="3">
    <source>
        <dbReference type="Proteomes" id="UP000782705"/>
    </source>
</evidence>
<proteinExistence type="predicted"/>
<accession>A0ABQ6YX60</accession>
<keyword evidence="1" id="KW-0732">Signal</keyword>
<dbReference type="InterPro" id="IPR010315">
    <property type="entry name" value="DUF915_hydro-like"/>
</dbReference>
<organism evidence="2 3">
    <name type="scientific">Candidatus Enterococcus willemsii</name>
    <dbReference type="NCBI Taxonomy" id="1857215"/>
    <lineage>
        <taxon>Bacteria</taxon>
        <taxon>Bacillati</taxon>
        <taxon>Bacillota</taxon>
        <taxon>Bacilli</taxon>
        <taxon>Lactobacillales</taxon>
        <taxon>Enterococcaceae</taxon>
        <taxon>Enterococcus</taxon>
    </lineage>
</organism>
<reference evidence="2 3" key="1">
    <citation type="submission" date="2016-06" db="EMBL/GenBank/DDBJ databases">
        <title>Four novel species of enterococci isolated from chicken manure.</title>
        <authorList>
            <person name="Van Tyne D."/>
        </authorList>
    </citation>
    <scope>NUCLEOTIDE SEQUENCE [LARGE SCALE GENOMIC DNA]</scope>
    <source>
        <strain evidence="2 3">CU12B</strain>
    </source>
</reference>
<dbReference type="RefSeq" id="WP_161903120.1">
    <property type="nucleotide sequence ID" value="NZ_MAEL01000054.1"/>
</dbReference>
<sequence>MKKIFFLLLFILVGCGHKAETTTTISETTTSSTAEIIKKSSIPTLFIHGYSGGPQTFGTLIERMEKNDLAKKEMTITVKSDGSIQADGQLSGQANNPMIQVLFEDNESHEWNQAAWIRATLAYLHDTYAIKNVHLVGHSMGGASSLRYLGTYGADDSLPQVNKFSAIGAPFNEFIDTSQTQSIDELLANGPTEFSARYNDYATTLPTAPKCEIQLLVGQLSTEEVNDGIVPISSGLSIYHLLQENNYHVSSHIIKTNAQHSQLHENEEVDALLQAFLWDK</sequence>
<feature type="signal peptide" evidence="1">
    <location>
        <begin position="1"/>
        <end position="18"/>
    </location>
</feature>
<evidence type="ECO:0000313" key="2">
    <source>
        <dbReference type="EMBL" id="KAF1302142.1"/>
    </source>
</evidence>
<protein>
    <recommendedName>
        <fullName evidence="4">Alpha/beta hydrolase</fullName>
    </recommendedName>
</protein>
<gene>
    <name evidence="2" type="ORF">BAU17_01860</name>
</gene>
<dbReference type="SUPFAM" id="SSF53474">
    <property type="entry name" value="alpha/beta-Hydrolases"/>
    <property type="match status" value="1"/>
</dbReference>
<dbReference type="PROSITE" id="PS51257">
    <property type="entry name" value="PROKAR_LIPOPROTEIN"/>
    <property type="match status" value="1"/>
</dbReference>
<dbReference type="Gene3D" id="3.40.50.1820">
    <property type="entry name" value="alpha/beta hydrolase"/>
    <property type="match status" value="1"/>
</dbReference>
<dbReference type="Proteomes" id="UP000782705">
    <property type="component" value="Unassembled WGS sequence"/>
</dbReference>
<evidence type="ECO:0000256" key="1">
    <source>
        <dbReference type="SAM" id="SignalP"/>
    </source>
</evidence>
<dbReference type="Pfam" id="PF06028">
    <property type="entry name" value="DUF915"/>
    <property type="match status" value="1"/>
</dbReference>
<evidence type="ECO:0008006" key="4">
    <source>
        <dbReference type="Google" id="ProtNLM"/>
    </source>
</evidence>
<name>A0ABQ6YX60_9ENTE</name>